<evidence type="ECO:0000256" key="1">
    <source>
        <dbReference type="ARBA" id="ARBA00004651"/>
    </source>
</evidence>
<comment type="similarity">
    <text evidence="2">Belongs to the CpsC/CapA family.</text>
</comment>
<dbReference type="Pfam" id="PF13807">
    <property type="entry name" value="GNVR"/>
    <property type="match status" value="1"/>
</dbReference>
<evidence type="ECO:0000256" key="3">
    <source>
        <dbReference type="ARBA" id="ARBA00022475"/>
    </source>
</evidence>
<dbReference type="GO" id="GO:0005886">
    <property type="term" value="C:plasma membrane"/>
    <property type="evidence" value="ECO:0007669"/>
    <property type="project" value="UniProtKB-SubCell"/>
</dbReference>
<proteinExistence type="inferred from homology"/>
<dbReference type="PANTHER" id="PTHR32309">
    <property type="entry name" value="TYROSINE-PROTEIN KINASE"/>
    <property type="match status" value="1"/>
</dbReference>
<evidence type="ECO:0000256" key="8">
    <source>
        <dbReference type="SAM" id="Phobius"/>
    </source>
</evidence>
<dbReference type="InterPro" id="IPR032807">
    <property type="entry name" value="GNVR"/>
</dbReference>
<feature type="domain" description="Tyrosine-protein kinase G-rich" evidence="10">
    <location>
        <begin position="150"/>
        <end position="193"/>
    </location>
</feature>
<evidence type="ECO:0000313" key="12">
    <source>
        <dbReference type="Proteomes" id="UP000295632"/>
    </source>
</evidence>
<dbReference type="Pfam" id="PF02706">
    <property type="entry name" value="Wzz"/>
    <property type="match status" value="1"/>
</dbReference>
<evidence type="ECO:0000259" key="10">
    <source>
        <dbReference type="Pfam" id="PF13807"/>
    </source>
</evidence>
<dbReference type="Proteomes" id="UP000295632">
    <property type="component" value="Unassembled WGS sequence"/>
</dbReference>
<evidence type="ECO:0000259" key="9">
    <source>
        <dbReference type="Pfam" id="PF02706"/>
    </source>
</evidence>
<evidence type="ECO:0000256" key="6">
    <source>
        <dbReference type="ARBA" id="ARBA00023136"/>
    </source>
</evidence>
<dbReference type="InterPro" id="IPR050445">
    <property type="entry name" value="Bact_polysacc_biosynth/exp"/>
</dbReference>
<keyword evidence="5 8" id="KW-1133">Transmembrane helix</keyword>
<feature type="compositionally biased region" description="Low complexity" evidence="7">
    <location>
        <begin position="241"/>
        <end position="251"/>
    </location>
</feature>
<sequence>MEETISLKDVLATLRKRLWLIVAITLGATVISAVISLFVLTPMYQSTTQILVNQQSETTQYDPNSVRTSLELINTYKVIIQSNTIAEPVAEQVGAGLTAGEVSAKIGVNSQENSQVVEISVKDADPALAASIANTTAKVFQETVPELFGTNVENVSILSEAQAANDPISPRTTLNIAIAFVVGLMAGVGLVYVLDYFDNILETEEDIKRHLELNVLGSVTLMDLEKEAAASSAATRRLTQKEQQQYEQKAQ</sequence>
<comment type="caution">
    <text evidence="11">The sequence shown here is derived from an EMBL/GenBank/DDBJ whole genome shotgun (WGS) entry which is preliminary data.</text>
</comment>
<dbReference type="PANTHER" id="PTHR32309:SF13">
    <property type="entry name" value="FERRIC ENTEROBACTIN TRANSPORT PROTEIN FEPE"/>
    <property type="match status" value="1"/>
</dbReference>
<evidence type="ECO:0000313" key="11">
    <source>
        <dbReference type="EMBL" id="TDQ37643.1"/>
    </source>
</evidence>
<reference evidence="11 12" key="1">
    <citation type="submission" date="2019-03" db="EMBL/GenBank/DDBJ databases">
        <title>Genomic Encyclopedia of Type Strains, Phase IV (KMG-IV): sequencing the most valuable type-strain genomes for metagenomic binning, comparative biology and taxonomic classification.</title>
        <authorList>
            <person name="Goeker M."/>
        </authorList>
    </citation>
    <scope>NUCLEOTIDE SEQUENCE [LARGE SCALE GENOMIC DNA]</scope>
    <source>
        <strain evidence="11 12">DSM 28697</strain>
    </source>
</reference>
<comment type="subcellular location">
    <subcellularLocation>
        <location evidence="1">Cell membrane</location>
        <topology evidence="1">Multi-pass membrane protein</topology>
    </subcellularLocation>
</comment>
<evidence type="ECO:0000256" key="2">
    <source>
        <dbReference type="ARBA" id="ARBA00006683"/>
    </source>
</evidence>
<keyword evidence="3" id="KW-1003">Cell membrane</keyword>
<keyword evidence="4 8" id="KW-0812">Transmembrane</keyword>
<feature type="transmembrane region" description="Helical" evidence="8">
    <location>
        <begin position="18"/>
        <end position="40"/>
    </location>
</feature>
<evidence type="ECO:0000256" key="7">
    <source>
        <dbReference type="SAM" id="MobiDB-lite"/>
    </source>
</evidence>
<keyword evidence="6 8" id="KW-0472">Membrane</keyword>
<evidence type="ECO:0000256" key="5">
    <source>
        <dbReference type="ARBA" id="ARBA00022989"/>
    </source>
</evidence>
<keyword evidence="12" id="KW-1185">Reference proteome</keyword>
<gene>
    <name evidence="11" type="ORF">EV213_1122</name>
</gene>
<organism evidence="11 12">
    <name type="scientific">Aureibacillus halotolerans</name>
    <dbReference type="NCBI Taxonomy" id="1508390"/>
    <lineage>
        <taxon>Bacteria</taxon>
        <taxon>Bacillati</taxon>
        <taxon>Bacillota</taxon>
        <taxon>Bacilli</taxon>
        <taxon>Bacillales</taxon>
        <taxon>Bacillaceae</taxon>
        <taxon>Aureibacillus</taxon>
    </lineage>
</organism>
<evidence type="ECO:0000256" key="4">
    <source>
        <dbReference type="ARBA" id="ARBA00022692"/>
    </source>
</evidence>
<protein>
    <submittedName>
        <fullName evidence="11">Capsular polysaccharide biosynthesis protein</fullName>
    </submittedName>
</protein>
<dbReference type="RefSeq" id="WP_133581112.1">
    <property type="nucleotide sequence ID" value="NZ_SNYJ01000012.1"/>
</dbReference>
<accession>A0A4R6TZ81</accession>
<dbReference type="OrthoDB" id="2360475at2"/>
<name>A0A4R6TZ81_9BACI</name>
<dbReference type="InterPro" id="IPR003856">
    <property type="entry name" value="LPS_length_determ_N"/>
</dbReference>
<dbReference type="GO" id="GO:0004713">
    <property type="term" value="F:protein tyrosine kinase activity"/>
    <property type="evidence" value="ECO:0007669"/>
    <property type="project" value="TreeGrafter"/>
</dbReference>
<feature type="region of interest" description="Disordered" evidence="7">
    <location>
        <begin position="232"/>
        <end position="251"/>
    </location>
</feature>
<dbReference type="EMBL" id="SNYJ01000012">
    <property type="protein sequence ID" value="TDQ37643.1"/>
    <property type="molecule type" value="Genomic_DNA"/>
</dbReference>
<feature type="transmembrane region" description="Helical" evidence="8">
    <location>
        <begin position="174"/>
        <end position="194"/>
    </location>
</feature>
<dbReference type="AlphaFoldDB" id="A0A4R6TZ81"/>
<feature type="domain" description="Polysaccharide chain length determinant N-terminal" evidence="9">
    <location>
        <begin position="3"/>
        <end position="92"/>
    </location>
</feature>